<name>A0A1V4KWQ3_PATFA</name>
<proteinExistence type="predicted"/>
<gene>
    <name evidence="2" type="ORF">AV530_017718</name>
</gene>
<sequence>MHAGSCSSERSCAASALRPSFPTDKQRQGLTAAEPAPQARLGPWAKGGPGSAERGEVAVREGGRAPKSVMVKIREELGLLHWRYSFLYPVMGKGVGLGRRPILG</sequence>
<feature type="region of interest" description="Disordered" evidence="1">
    <location>
        <begin position="1"/>
        <end position="64"/>
    </location>
</feature>
<accession>A0A1V4KWQ3</accession>
<protein>
    <submittedName>
        <fullName evidence="2">Uncharacterized protein</fullName>
    </submittedName>
</protein>
<dbReference type="Proteomes" id="UP000190648">
    <property type="component" value="Unassembled WGS sequence"/>
</dbReference>
<organism evidence="2 3">
    <name type="scientific">Patagioenas fasciata monilis</name>
    <dbReference type="NCBI Taxonomy" id="372326"/>
    <lineage>
        <taxon>Eukaryota</taxon>
        <taxon>Metazoa</taxon>
        <taxon>Chordata</taxon>
        <taxon>Craniata</taxon>
        <taxon>Vertebrata</taxon>
        <taxon>Euteleostomi</taxon>
        <taxon>Archelosauria</taxon>
        <taxon>Archosauria</taxon>
        <taxon>Dinosauria</taxon>
        <taxon>Saurischia</taxon>
        <taxon>Theropoda</taxon>
        <taxon>Coelurosauria</taxon>
        <taxon>Aves</taxon>
        <taxon>Neognathae</taxon>
        <taxon>Neoaves</taxon>
        <taxon>Columbimorphae</taxon>
        <taxon>Columbiformes</taxon>
        <taxon>Columbidae</taxon>
        <taxon>Patagioenas</taxon>
    </lineage>
</organism>
<dbReference type="AlphaFoldDB" id="A0A1V4KWQ3"/>
<feature type="compositionally biased region" description="Low complexity" evidence="1">
    <location>
        <begin position="1"/>
        <end position="16"/>
    </location>
</feature>
<evidence type="ECO:0000313" key="2">
    <source>
        <dbReference type="EMBL" id="OPJ88377.1"/>
    </source>
</evidence>
<comment type="caution">
    <text evidence="2">The sequence shown here is derived from an EMBL/GenBank/DDBJ whole genome shotgun (WGS) entry which is preliminary data.</text>
</comment>
<evidence type="ECO:0000313" key="3">
    <source>
        <dbReference type="Proteomes" id="UP000190648"/>
    </source>
</evidence>
<evidence type="ECO:0000256" key="1">
    <source>
        <dbReference type="SAM" id="MobiDB-lite"/>
    </source>
</evidence>
<dbReference type="EMBL" id="LSYS01001531">
    <property type="protein sequence ID" value="OPJ88377.1"/>
    <property type="molecule type" value="Genomic_DNA"/>
</dbReference>
<reference evidence="2 3" key="1">
    <citation type="submission" date="2016-02" db="EMBL/GenBank/DDBJ databases">
        <title>Band-tailed pigeon sequencing and assembly.</title>
        <authorList>
            <person name="Soares A.E."/>
            <person name="Novak B.J."/>
            <person name="Rice E.S."/>
            <person name="O'Connell B."/>
            <person name="Chang D."/>
            <person name="Weber S."/>
            <person name="Shapiro B."/>
        </authorList>
    </citation>
    <scope>NUCLEOTIDE SEQUENCE [LARGE SCALE GENOMIC DNA]</scope>
    <source>
        <strain evidence="2">BTP2013</strain>
        <tissue evidence="2">Blood</tissue>
    </source>
</reference>
<feature type="compositionally biased region" description="Basic and acidic residues" evidence="1">
    <location>
        <begin position="53"/>
        <end position="64"/>
    </location>
</feature>
<keyword evidence="3" id="KW-1185">Reference proteome</keyword>